<dbReference type="RefSeq" id="WP_301589676.1">
    <property type="nucleotide sequence ID" value="NZ_JAPFQI010000005.1"/>
</dbReference>
<keyword evidence="2" id="KW-1185">Reference proteome</keyword>
<evidence type="ECO:0008006" key="3">
    <source>
        <dbReference type="Google" id="ProtNLM"/>
    </source>
</evidence>
<evidence type="ECO:0000313" key="1">
    <source>
        <dbReference type="EMBL" id="MCW8085731.1"/>
    </source>
</evidence>
<gene>
    <name evidence="1" type="ORF">OF850_08855</name>
</gene>
<protein>
    <recommendedName>
        <fullName evidence="3">ABC transporter permease</fullName>
    </recommendedName>
</protein>
<evidence type="ECO:0000313" key="2">
    <source>
        <dbReference type="Proteomes" id="UP001526430"/>
    </source>
</evidence>
<dbReference type="EMBL" id="JAPFQI010000005">
    <property type="protein sequence ID" value="MCW8085731.1"/>
    <property type="molecule type" value="Genomic_DNA"/>
</dbReference>
<dbReference type="Proteomes" id="UP001526430">
    <property type="component" value="Unassembled WGS sequence"/>
</dbReference>
<reference evidence="1 2" key="1">
    <citation type="submission" date="2022-10" db="EMBL/GenBank/DDBJ databases">
        <title>Roseococcus glaciei nov., sp. nov., isolated from glacier.</title>
        <authorList>
            <person name="Liu Q."/>
            <person name="Xin Y.-H."/>
        </authorList>
    </citation>
    <scope>NUCLEOTIDE SEQUENCE [LARGE SCALE GENOMIC DNA]</scope>
    <source>
        <strain evidence="1 2">MDT2-1-1</strain>
    </source>
</reference>
<name>A0ABT3NU92_9PROT</name>
<comment type="caution">
    <text evidence="1">The sequence shown here is derived from an EMBL/GenBank/DDBJ whole genome shotgun (WGS) entry which is preliminary data.</text>
</comment>
<organism evidence="1 2">
    <name type="scientific">Sabulicella glaciei</name>
    <dbReference type="NCBI Taxonomy" id="2984948"/>
    <lineage>
        <taxon>Bacteria</taxon>
        <taxon>Pseudomonadati</taxon>
        <taxon>Pseudomonadota</taxon>
        <taxon>Alphaproteobacteria</taxon>
        <taxon>Acetobacterales</taxon>
        <taxon>Acetobacteraceae</taxon>
        <taxon>Sabulicella</taxon>
    </lineage>
</organism>
<proteinExistence type="predicted"/>
<accession>A0ABT3NU92</accession>
<sequence length="62" mass="6951">MDPLLRLSIQMARWLRHPPSRSHLLAMAAAAVLVVAVVAVERIWGWPEALTVDRVGRIQRGL</sequence>